<dbReference type="PANTHER" id="PTHR43133:SF52">
    <property type="entry name" value="ECF RNA POLYMERASE SIGMA FACTOR SIGL"/>
    <property type="match status" value="1"/>
</dbReference>
<keyword evidence="10" id="KW-1185">Reference proteome</keyword>
<keyword evidence="4" id="KW-0238">DNA-binding</keyword>
<dbReference type="Pfam" id="PF04545">
    <property type="entry name" value="Sigma70_r4"/>
    <property type="match status" value="1"/>
</dbReference>
<keyword evidence="5" id="KW-0804">Transcription</keyword>
<dbReference type="InterPro" id="IPR013324">
    <property type="entry name" value="RNA_pol_sigma_r3/r4-like"/>
</dbReference>
<dbReference type="CDD" id="cd06171">
    <property type="entry name" value="Sigma70_r4"/>
    <property type="match status" value="1"/>
</dbReference>
<evidence type="ECO:0000313" key="9">
    <source>
        <dbReference type="EMBL" id="GIM93020.1"/>
    </source>
</evidence>
<reference evidence="9 10" key="1">
    <citation type="submission" date="2021-03" db="EMBL/GenBank/DDBJ databases">
        <title>Whole genome shotgun sequence of Actinoplanes toevensis NBRC 105298.</title>
        <authorList>
            <person name="Komaki H."/>
            <person name="Tamura T."/>
        </authorList>
    </citation>
    <scope>NUCLEOTIDE SEQUENCE [LARGE SCALE GENOMIC DNA]</scope>
    <source>
        <strain evidence="9 10">NBRC 105298</strain>
    </source>
</reference>
<feature type="domain" description="RNA polymerase sigma-70 region 4" evidence="8">
    <location>
        <begin position="134"/>
        <end position="180"/>
    </location>
</feature>
<dbReference type="Proteomes" id="UP000677082">
    <property type="component" value="Unassembled WGS sequence"/>
</dbReference>
<dbReference type="InterPro" id="IPR013325">
    <property type="entry name" value="RNA_pol_sigma_r2"/>
</dbReference>
<evidence type="ECO:0000256" key="4">
    <source>
        <dbReference type="ARBA" id="ARBA00023125"/>
    </source>
</evidence>
<evidence type="ECO:0000256" key="1">
    <source>
        <dbReference type="ARBA" id="ARBA00010641"/>
    </source>
</evidence>
<dbReference type="SUPFAM" id="SSF88659">
    <property type="entry name" value="Sigma3 and sigma4 domains of RNA polymerase sigma factors"/>
    <property type="match status" value="1"/>
</dbReference>
<dbReference type="Pfam" id="PF04542">
    <property type="entry name" value="Sigma70_r2"/>
    <property type="match status" value="1"/>
</dbReference>
<dbReference type="AlphaFoldDB" id="A0A919W5J1"/>
<dbReference type="GO" id="GO:0003677">
    <property type="term" value="F:DNA binding"/>
    <property type="evidence" value="ECO:0007669"/>
    <property type="project" value="UniProtKB-KW"/>
</dbReference>
<proteinExistence type="inferred from homology"/>
<comment type="caution">
    <text evidence="9">The sequence shown here is derived from an EMBL/GenBank/DDBJ whole genome shotgun (WGS) entry which is preliminary data.</text>
</comment>
<dbReference type="Gene3D" id="1.10.10.10">
    <property type="entry name" value="Winged helix-like DNA-binding domain superfamily/Winged helix DNA-binding domain"/>
    <property type="match status" value="1"/>
</dbReference>
<dbReference type="InterPro" id="IPR036388">
    <property type="entry name" value="WH-like_DNA-bd_sf"/>
</dbReference>
<sequence>MLQQATTGITLPAGGPFAPTGNARHVRMHHLHQTHSRPLLRFIRTLTRSEPGAAEDLLQETMLRAWRNIHMIPSETENARRWLFTVARRTAIDSLRMRNTRPVEIGMPDMTTKPTTDDAIDMALATHELRRAYAALSEAHRVVLTEIYLRGRTADELSVELGVPVGTVKSRAHYAVRALRTAVLSVSDR</sequence>
<dbReference type="InterPro" id="IPR007630">
    <property type="entry name" value="RNA_pol_sigma70_r4"/>
</dbReference>
<evidence type="ECO:0000256" key="3">
    <source>
        <dbReference type="ARBA" id="ARBA00023082"/>
    </source>
</evidence>
<dbReference type="InterPro" id="IPR039425">
    <property type="entry name" value="RNA_pol_sigma-70-like"/>
</dbReference>
<evidence type="ECO:0000256" key="6">
    <source>
        <dbReference type="SAM" id="MobiDB-lite"/>
    </source>
</evidence>
<keyword evidence="2" id="KW-0805">Transcription regulation</keyword>
<evidence type="ECO:0000313" key="10">
    <source>
        <dbReference type="Proteomes" id="UP000677082"/>
    </source>
</evidence>
<dbReference type="NCBIfam" id="TIGR02937">
    <property type="entry name" value="sigma70-ECF"/>
    <property type="match status" value="1"/>
</dbReference>
<dbReference type="InterPro" id="IPR007627">
    <property type="entry name" value="RNA_pol_sigma70_r2"/>
</dbReference>
<evidence type="ECO:0000256" key="5">
    <source>
        <dbReference type="ARBA" id="ARBA00023163"/>
    </source>
</evidence>
<keyword evidence="3" id="KW-0731">Sigma factor</keyword>
<evidence type="ECO:0000256" key="2">
    <source>
        <dbReference type="ARBA" id="ARBA00023015"/>
    </source>
</evidence>
<name>A0A919W5J1_9ACTN</name>
<dbReference type="PANTHER" id="PTHR43133">
    <property type="entry name" value="RNA POLYMERASE ECF-TYPE SIGMA FACTO"/>
    <property type="match status" value="1"/>
</dbReference>
<comment type="similarity">
    <text evidence="1">Belongs to the sigma-70 factor family. ECF subfamily.</text>
</comment>
<accession>A0A919W5J1</accession>
<dbReference type="GO" id="GO:0016987">
    <property type="term" value="F:sigma factor activity"/>
    <property type="evidence" value="ECO:0007669"/>
    <property type="project" value="UniProtKB-KW"/>
</dbReference>
<protein>
    <submittedName>
        <fullName evidence="9">RNA polymerase sigma factor</fullName>
    </submittedName>
</protein>
<dbReference type="GO" id="GO:0006352">
    <property type="term" value="P:DNA-templated transcription initiation"/>
    <property type="evidence" value="ECO:0007669"/>
    <property type="project" value="InterPro"/>
</dbReference>
<organism evidence="9 10">
    <name type="scientific">Paractinoplanes toevensis</name>
    <dbReference type="NCBI Taxonomy" id="571911"/>
    <lineage>
        <taxon>Bacteria</taxon>
        <taxon>Bacillati</taxon>
        <taxon>Actinomycetota</taxon>
        <taxon>Actinomycetes</taxon>
        <taxon>Micromonosporales</taxon>
        <taxon>Micromonosporaceae</taxon>
        <taxon>Paractinoplanes</taxon>
    </lineage>
</organism>
<dbReference type="EMBL" id="BOQN01000062">
    <property type="protein sequence ID" value="GIM93020.1"/>
    <property type="molecule type" value="Genomic_DNA"/>
</dbReference>
<gene>
    <name evidence="9" type="primary">rpoE_13</name>
    <name evidence="9" type="ORF">Ato02nite_048130</name>
</gene>
<feature type="region of interest" description="Disordered" evidence="6">
    <location>
        <begin position="1"/>
        <end position="22"/>
    </location>
</feature>
<feature type="domain" description="RNA polymerase sigma-70 region 2" evidence="7">
    <location>
        <begin position="32"/>
        <end position="99"/>
    </location>
</feature>
<dbReference type="InterPro" id="IPR014284">
    <property type="entry name" value="RNA_pol_sigma-70_dom"/>
</dbReference>
<evidence type="ECO:0000259" key="7">
    <source>
        <dbReference type="Pfam" id="PF04542"/>
    </source>
</evidence>
<evidence type="ECO:0000259" key="8">
    <source>
        <dbReference type="Pfam" id="PF04545"/>
    </source>
</evidence>
<dbReference type="SUPFAM" id="SSF88946">
    <property type="entry name" value="Sigma2 domain of RNA polymerase sigma factors"/>
    <property type="match status" value="1"/>
</dbReference>
<dbReference type="Gene3D" id="1.10.1740.10">
    <property type="match status" value="1"/>
</dbReference>